<evidence type="ECO:0000256" key="5">
    <source>
        <dbReference type="ARBA" id="ARBA00022741"/>
    </source>
</evidence>
<dbReference type="OrthoDB" id="6500128at2759"/>
<dbReference type="InterPro" id="IPR027417">
    <property type="entry name" value="P-loop_NTPase"/>
</dbReference>
<evidence type="ECO:0000313" key="13">
    <source>
        <dbReference type="EMBL" id="RAO66015.1"/>
    </source>
</evidence>
<dbReference type="SUPFAM" id="SSF90123">
    <property type="entry name" value="ABC transporter transmembrane region"/>
    <property type="match status" value="2"/>
</dbReference>
<dbReference type="SUPFAM" id="SSF52540">
    <property type="entry name" value="P-loop containing nucleoside triphosphate hydrolases"/>
    <property type="match status" value="2"/>
</dbReference>
<feature type="transmembrane region" description="Helical" evidence="10">
    <location>
        <begin position="935"/>
        <end position="962"/>
    </location>
</feature>
<feature type="transmembrane region" description="Helical" evidence="10">
    <location>
        <begin position="109"/>
        <end position="131"/>
    </location>
</feature>
<feature type="transmembrane region" description="Helical" evidence="10">
    <location>
        <begin position="857"/>
        <end position="877"/>
    </location>
</feature>
<dbReference type="Gene3D" id="1.20.1560.10">
    <property type="entry name" value="ABC transporter type 1, transmembrane domain"/>
    <property type="match status" value="1"/>
</dbReference>
<dbReference type="GO" id="GO:0016887">
    <property type="term" value="F:ATP hydrolysis activity"/>
    <property type="evidence" value="ECO:0007669"/>
    <property type="project" value="InterPro"/>
</dbReference>
<dbReference type="InterPro" id="IPR011527">
    <property type="entry name" value="ABC1_TM_dom"/>
</dbReference>
<dbReference type="InterPro" id="IPR003593">
    <property type="entry name" value="AAA+_ATPase"/>
</dbReference>
<keyword evidence="5" id="KW-0547">Nucleotide-binding</keyword>
<keyword evidence="6" id="KW-0067">ATP-binding</keyword>
<feature type="compositionally biased region" description="Acidic residues" evidence="9">
    <location>
        <begin position="1"/>
        <end position="10"/>
    </location>
</feature>
<feature type="transmembrane region" description="Helical" evidence="10">
    <location>
        <begin position="708"/>
        <end position="737"/>
    </location>
</feature>
<feature type="domain" description="ABC transporter" evidence="11">
    <location>
        <begin position="1037"/>
        <end position="1279"/>
    </location>
</feature>
<evidence type="ECO:0000256" key="6">
    <source>
        <dbReference type="ARBA" id="ARBA00022840"/>
    </source>
</evidence>
<name>A0A364KR42_TALAM</name>
<feature type="transmembrane region" description="Helical" evidence="10">
    <location>
        <begin position="757"/>
        <end position="781"/>
    </location>
</feature>
<dbReference type="InterPro" id="IPR003439">
    <property type="entry name" value="ABC_transporter-like_ATP-bd"/>
</dbReference>
<dbReference type="Pfam" id="PF00664">
    <property type="entry name" value="ABC_membrane"/>
    <property type="match status" value="2"/>
</dbReference>
<dbReference type="EMBL" id="MIKG01000002">
    <property type="protein sequence ID" value="RAO66015.1"/>
    <property type="molecule type" value="Genomic_DNA"/>
</dbReference>
<feature type="domain" description="ABC transporter" evidence="11">
    <location>
        <begin position="385"/>
        <end position="630"/>
    </location>
</feature>
<keyword evidence="8 10" id="KW-0472">Membrane</keyword>
<accession>A0A364KR42</accession>
<dbReference type="GO" id="GO:0005743">
    <property type="term" value="C:mitochondrial inner membrane"/>
    <property type="evidence" value="ECO:0007669"/>
    <property type="project" value="TreeGrafter"/>
</dbReference>
<dbReference type="GeneID" id="63791244"/>
<evidence type="ECO:0000256" key="1">
    <source>
        <dbReference type="ARBA" id="ARBA00004141"/>
    </source>
</evidence>
<evidence type="ECO:0000256" key="3">
    <source>
        <dbReference type="ARBA" id="ARBA00022448"/>
    </source>
</evidence>
<dbReference type="GO" id="GO:0005524">
    <property type="term" value="F:ATP binding"/>
    <property type="evidence" value="ECO:0007669"/>
    <property type="project" value="UniProtKB-KW"/>
</dbReference>
<feature type="transmembrane region" description="Helical" evidence="10">
    <location>
        <begin position="206"/>
        <end position="227"/>
    </location>
</feature>
<keyword evidence="4 10" id="KW-0812">Transmembrane</keyword>
<dbReference type="PROSITE" id="PS50929">
    <property type="entry name" value="ABC_TM1F"/>
    <property type="match status" value="2"/>
</dbReference>
<feature type="transmembrane region" description="Helical" evidence="10">
    <location>
        <begin position="828"/>
        <end position="851"/>
    </location>
</feature>
<feature type="transmembrane region" description="Helical" evidence="10">
    <location>
        <begin position="974"/>
        <end position="995"/>
    </location>
</feature>
<dbReference type="CDD" id="cd18577">
    <property type="entry name" value="ABC_6TM_Pgp_ABCB1_D1_like"/>
    <property type="match status" value="1"/>
</dbReference>
<feature type="transmembrane region" description="Helical" evidence="10">
    <location>
        <begin position="288"/>
        <end position="309"/>
    </location>
</feature>
<evidence type="ECO:0000259" key="11">
    <source>
        <dbReference type="PROSITE" id="PS50893"/>
    </source>
</evidence>
<evidence type="ECO:0000256" key="4">
    <source>
        <dbReference type="ARBA" id="ARBA00022692"/>
    </source>
</evidence>
<dbReference type="GO" id="GO:0090374">
    <property type="term" value="P:oligopeptide export from mitochondrion"/>
    <property type="evidence" value="ECO:0007669"/>
    <property type="project" value="TreeGrafter"/>
</dbReference>
<dbReference type="PROSITE" id="PS00211">
    <property type="entry name" value="ABC_TRANSPORTER_1"/>
    <property type="match status" value="2"/>
</dbReference>
<comment type="similarity">
    <text evidence="2">Belongs to the ABC transporter superfamily. ABCB family. Multidrug resistance exporter (TC 3.A.1.201) subfamily.</text>
</comment>
<feature type="transmembrane region" description="Helical" evidence="10">
    <location>
        <begin position="56"/>
        <end position="79"/>
    </location>
</feature>
<protein>
    <recommendedName>
        <fullName evidence="15">ABC transporter</fullName>
    </recommendedName>
</protein>
<comment type="subcellular location">
    <subcellularLocation>
        <location evidence="1">Membrane</location>
        <topology evidence="1">Multi-pass membrane protein</topology>
    </subcellularLocation>
</comment>
<dbReference type="RefSeq" id="XP_040730532.1">
    <property type="nucleotide sequence ID" value="XM_040874128.1"/>
</dbReference>
<evidence type="ECO:0000256" key="7">
    <source>
        <dbReference type="ARBA" id="ARBA00022989"/>
    </source>
</evidence>
<reference evidence="13 14" key="1">
    <citation type="journal article" date="2017" name="Biotechnol. Biofuels">
        <title>Differential beta-glucosidase expression as a function of carbon source availability in Talaromyces amestolkiae: a genomic and proteomic approach.</title>
        <authorList>
            <person name="de Eugenio L.I."/>
            <person name="Mendez-Liter J.A."/>
            <person name="Nieto-Dominguez M."/>
            <person name="Alonso L."/>
            <person name="Gil-Munoz J."/>
            <person name="Barriuso J."/>
            <person name="Prieto A."/>
            <person name="Martinez M.J."/>
        </authorList>
    </citation>
    <scope>NUCLEOTIDE SEQUENCE [LARGE SCALE GENOMIC DNA]</scope>
    <source>
        <strain evidence="13 14">CIB</strain>
    </source>
</reference>
<sequence>MSSPAEESEEQTSGTPAEKKVVLDIEDKTPDNSSNNRLVLSFYFRIWQYSTPLDHVLRTCAIISAVVCGAALPLMTLVFGNLIDNFNDWDAGKLSPSEFRDKVSKNALWFTYLFIGIFVLASFNTLCFRFTATRCVKALRRDYLRSILRQDLPFFDTSLPGTVAALLSNNADLVEVGLGEKLGVFVEGISQLGAAFIVAFTRQWKLTLVVAATLPLTMLVVIIAVIFDTKIDSKILAIYSKAGGLAEEALSTIRIVTAFNAGGKLRARYDVYLENAKQHGIKRGPIRGIMYGVQFAAMFCAYAFAWFYGIRLLAWREISSGGHLITVLTSVLIGTQSLTIIAPSIGELTKTTAAAQELFQTIDKESKLDSMTSDGATPMEVTGHISLQNVTFAYPSRPTVKVLDNLTIEFEAGKTIAIVGSSGTGKSTILALIARLFDPLAGTILLDGNPIDSLNIRWLRSHIGFVQQEPFLFSDTIFTNVCHGFFGTAMDHLPEQKRRALVEKACEEAFAHKFIQNLPDNYDTQIGDGDGRLSGGQKQRIAIARSIIRNPPVLLLDEATSALDPKAERIVQAALDNVSKARTTIIVAHKLSTVQRADRIIVLSKGRLVEQGTHQELLVRKEAYFNLVNAQTRDEHRDLQHINHNTVSLKIEEAQNSDLIPGENDVSVISVKSTSELPTPQIQGRSQQLSLVRCFAILLRGRIQLWPLFLFGLIASVGSGAVFPIQAIVFSRAVLIFQLPLPRLADHMIHEGTFWGIIYLVLAAAMLMCYAGLGFFFTVAASDMMSFYRSRYFGAMINQDVGFFESEGQSAGVMTGWLSTDPQRVEDVISTTAGFLLITIVNVLGSCILALVVGWKLALVAIFGCLPPLFIVGYVKIRLELTTHARTTKMYLESARFATEAITAIRTVASLTLEEKVVKMYDERLARTSPRFIKIAVTSAILFGLCESLYLATLGLIFWYGVKLLSQGEYDVQSFFTVFVAVIFGGQAAGFLFGYTVNTTKAHAAANNIIHLLRSQPKINTSIASENTSPSDTNISIEFKAVRFNYPTRPKVPVLQGLSFKIKRGERVGIVGASGCGKTTVISLLERFYEICSGEILINGVPLQNLDVHHHRARIGLVSQSTTLYQGSIRDNVMVGVSPDLENASDEIMRKACKDANIHDFIESLPEGYDTDAGARGLSLSGGQRQRIAIARALIREPQFLLFDEATSALDTENEIIVQEAINVASKGPGRTTISVAHRLSTIRRCDRILVLEAGRVVEEGNHNELMAQRGQYYEMVRAQGLDREVIT</sequence>
<evidence type="ECO:0000256" key="9">
    <source>
        <dbReference type="SAM" id="MobiDB-lite"/>
    </source>
</evidence>
<dbReference type="Proteomes" id="UP000249363">
    <property type="component" value="Unassembled WGS sequence"/>
</dbReference>
<dbReference type="FunFam" id="3.40.50.300:FF:000967">
    <property type="entry name" value="ABC multidrug transporter mdr4"/>
    <property type="match status" value="1"/>
</dbReference>
<dbReference type="PANTHER" id="PTHR43394">
    <property type="entry name" value="ATP-DEPENDENT PERMEASE MDL1, MITOCHONDRIAL"/>
    <property type="match status" value="1"/>
</dbReference>
<dbReference type="STRING" id="1196081.A0A364KR42"/>
<feature type="domain" description="ABC transmembrane type-1" evidence="12">
    <location>
        <begin position="61"/>
        <end position="350"/>
    </location>
</feature>
<dbReference type="PROSITE" id="PS50893">
    <property type="entry name" value="ABC_TRANSPORTER_2"/>
    <property type="match status" value="2"/>
</dbReference>
<dbReference type="Gene3D" id="3.40.50.300">
    <property type="entry name" value="P-loop containing nucleotide triphosphate hydrolases"/>
    <property type="match status" value="2"/>
</dbReference>
<comment type="caution">
    <text evidence="13">The sequence shown here is derived from an EMBL/GenBank/DDBJ whole genome shotgun (WGS) entry which is preliminary data.</text>
</comment>
<proteinExistence type="inferred from homology"/>
<dbReference type="GO" id="GO:0015421">
    <property type="term" value="F:ABC-type oligopeptide transporter activity"/>
    <property type="evidence" value="ECO:0007669"/>
    <property type="project" value="TreeGrafter"/>
</dbReference>
<dbReference type="SMART" id="SM00382">
    <property type="entry name" value="AAA"/>
    <property type="match status" value="2"/>
</dbReference>
<evidence type="ECO:0008006" key="15">
    <source>
        <dbReference type="Google" id="ProtNLM"/>
    </source>
</evidence>
<feature type="region of interest" description="Disordered" evidence="9">
    <location>
        <begin position="1"/>
        <end position="28"/>
    </location>
</feature>
<feature type="compositionally biased region" description="Basic and acidic residues" evidence="9">
    <location>
        <begin position="17"/>
        <end position="28"/>
    </location>
</feature>
<organism evidence="13 14">
    <name type="scientific">Talaromyces amestolkiae</name>
    <dbReference type="NCBI Taxonomy" id="1196081"/>
    <lineage>
        <taxon>Eukaryota</taxon>
        <taxon>Fungi</taxon>
        <taxon>Dikarya</taxon>
        <taxon>Ascomycota</taxon>
        <taxon>Pezizomycotina</taxon>
        <taxon>Eurotiomycetes</taxon>
        <taxon>Eurotiomycetidae</taxon>
        <taxon>Eurotiales</taxon>
        <taxon>Trichocomaceae</taxon>
        <taxon>Talaromyces</taxon>
        <taxon>Talaromyces sect. Talaromyces</taxon>
    </lineage>
</organism>
<dbReference type="PANTHER" id="PTHR43394:SF27">
    <property type="entry name" value="ATP-DEPENDENT TRANSLOCASE ABCB1-LIKE"/>
    <property type="match status" value="1"/>
</dbReference>
<dbReference type="CDD" id="cd03249">
    <property type="entry name" value="ABC_MTABC3_MDL1_MDL2"/>
    <property type="match status" value="2"/>
</dbReference>
<dbReference type="InterPro" id="IPR039421">
    <property type="entry name" value="Type_1_exporter"/>
</dbReference>
<dbReference type="FunFam" id="3.40.50.300:FF:000251">
    <property type="entry name" value="ABC transporter B family member 19"/>
    <property type="match status" value="1"/>
</dbReference>
<evidence type="ECO:0000256" key="2">
    <source>
        <dbReference type="ARBA" id="ARBA00007577"/>
    </source>
</evidence>
<keyword evidence="7 10" id="KW-1133">Transmembrane helix</keyword>
<keyword evidence="14" id="KW-1185">Reference proteome</keyword>
<gene>
    <name evidence="13" type="ORF">BHQ10_002027</name>
</gene>
<dbReference type="Pfam" id="PF00005">
    <property type="entry name" value="ABC_tran"/>
    <property type="match status" value="2"/>
</dbReference>
<dbReference type="CDD" id="cd18578">
    <property type="entry name" value="ABC_6TM_Pgp_ABCB1_D2_like"/>
    <property type="match status" value="1"/>
</dbReference>
<evidence type="ECO:0000259" key="12">
    <source>
        <dbReference type="PROSITE" id="PS50929"/>
    </source>
</evidence>
<evidence type="ECO:0000313" key="14">
    <source>
        <dbReference type="Proteomes" id="UP000249363"/>
    </source>
</evidence>
<keyword evidence="3" id="KW-0813">Transport</keyword>
<dbReference type="InterPro" id="IPR017871">
    <property type="entry name" value="ABC_transporter-like_CS"/>
</dbReference>
<dbReference type="InterPro" id="IPR036640">
    <property type="entry name" value="ABC1_TM_sf"/>
</dbReference>
<evidence type="ECO:0000256" key="10">
    <source>
        <dbReference type="SAM" id="Phobius"/>
    </source>
</evidence>
<evidence type="ECO:0000256" key="8">
    <source>
        <dbReference type="ARBA" id="ARBA00023136"/>
    </source>
</evidence>
<feature type="domain" description="ABC transmembrane type-1" evidence="12">
    <location>
        <begin position="710"/>
        <end position="1001"/>
    </location>
</feature>